<gene>
    <name evidence="1" type="ORF">OS493_034603</name>
</gene>
<name>A0A9X0D6V0_9CNID</name>
<sequence length="126" mass="14321">MGPILVEIRSYFQFAVYAVNLIYSVETWELRFQTKIFTANIIQILNQKIKAVIMSSVPISTVYVRRLQINNAALAGKKMESSSTMSEYAETAECKKVGIVQQSSYFSCFADAHLRASTKKLFWFTA</sequence>
<organism evidence="1 2">
    <name type="scientific">Desmophyllum pertusum</name>
    <dbReference type="NCBI Taxonomy" id="174260"/>
    <lineage>
        <taxon>Eukaryota</taxon>
        <taxon>Metazoa</taxon>
        <taxon>Cnidaria</taxon>
        <taxon>Anthozoa</taxon>
        <taxon>Hexacorallia</taxon>
        <taxon>Scleractinia</taxon>
        <taxon>Caryophylliina</taxon>
        <taxon>Caryophylliidae</taxon>
        <taxon>Desmophyllum</taxon>
    </lineage>
</organism>
<reference evidence="1" key="1">
    <citation type="submission" date="2023-01" db="EMBL/GenBank/DDBJ databases">
        <title>Genome assembly of the deep-sea coral Lophelia pertusa.</title>
        <authorList>
            <person name="Herrera S."/>
            <person name="Cordes E."/>
        </authorList>
    </citation>
    <scope>NUCLEOTIDE SEQUENCE</scope>
    <source>
        <strain evidence="1">USNM1676648</strain>
        <tissue evidence="1">Polyp</tissue>
    </source>
</reference>
<keyword evidence="2" id="KW-1185">Reference proteome</keyword>
<dbReference type="EMBL" id="MU825445">
    <property type="protein sequence ID" value="KAJ7388965.1"/>
    <property type="molecule type" value="Genomic_DNA"/>
</dbReference>
<dbReference type="Proteomes" id="UP001163046">
    <property type="component" value="Unassembled WGS sequence"/>
</dbReference>
<evidence type="ECO:0000313" key="1">
    <source>
        <dbReference type="EMBL" id="KAJ7388965.1"/>
    </source>
</evidence>
<proteinExistence type="predicted"/>
<evidence type="ECO:0000313" key="2">
    <source>
        <dbReference type="Proteomes" id="UP001163046"/>
    </source>
</evidence>
<comment type="caution">
    <text evidence="1">The sequence shown here is derived from an EMBL/GenBank/DDBJ whole genome shotgun (WGS) entry which is preliminary data.</text>
</comment>
<accession>A0A9X0D6V0</accession>
<dbReference type="AlphaFoldDB" id="A0A9X0D6V0"/>
<protein>
    <submittedName>
        <fullName evidence="1">Uncharacterized protein</fullName>
    </submittedName>
</protein>